<comment type="caution">
    <text evidence="1">The sequence shown here is derived from an EMBL/GenBank/DDBJ whole genome shotgun (WGS) entry which is preliminary data.</text>
</comment>
<evidence type="ECO:0000313" key="2">
    <source>
        <dbReference type="Proteomes" id="UP000320766"/>
    </source>
</evidence>
<proteinExistence type="predicted"/>
<dbReference type="SUPFAM" id="SSF158997">
    <property type="entry name" value="Trm112p-like"/>
    <property type="match status" value="1"/>
</dbReference>
<accession>A0A520KYA2</accession>
<protein>
    <submittedName>
        <fullName evidence="1">Trm112 family protein</fullName>
    </submittedName>
</protein>
<name>A0A520KYA2_9EURY</name>
<dbReference type="Proteomes" id="UP000320766">
    <property type="component" value="Unassembled WGS sequence"/>
</dbReference>
<dbReference type="InterPro" id="IPR005651">
    <property type="entry name" value="Trm112-like"/>
</dbReference>
<evidence type="ECO:0000313" key="1">
    <source>
        <dbReference type="EMBL" id="RZN70184.1"/>
    </source>
</evidence>
<dbReference type="Gene3D" id="2.20.25.10">
    <property type="match status" value="1"/>
</dbReference>
<dbReference type="NCBIfam" id="NF038101">
    <property type="entry name" value="Trm112_arch"/>
    <property type="match status" value="1"/>
</dbReference>
<sequence>MRRDLIDLLACPICKGDLIIESESISKEEGDEIIEGRLYCSRCKEYYPIEDGVPILLPPEMR</sequence>
<organism evidence="1 2">
    <name type="scientific">Candidatus Methanolliviera hydrocarbonicum</name>
    <dbReference type="NCBI Taxonomy" id="2491085"/>
    <lineage>
        <taxon>Archaea</taxon>
        <taxon>Methanobacteriati</taxon>
        <taxon>Methanobacteriota</taxon>
        <taxon>Candidatus Methanoliparia</taxon>
        <taxon>Candidatus Methanoliparales</taxon>
        <taxon>Candidatus Methanollivieraceae</taxon>
        <taxon>Candidatus Methanolliviera</taxon>
    </lineage>
</organism>
<dbReference type="Pfam" id="PF03966">
    <property type="entry name" value="Trm112p"/>
    <property type="match status" value="1"/>
</dbReference>
<dbReference type="EMBL" id="RXIL01000060">
    <property type="protein sequence ID" value="RZN70184.1"/>
    <property type="molecule type" value="Genomic_DNA"/>
</dbReference>
<dbReference type="AlphaFoldDB" id="A0A520KYA2"/>
<reference evidence="1 2" key="1">
    <citation type="journal article" date="2019" name="Nat. Microbiol.">
        <title>Wide diversity of methane and short-chain alkane metabolisms in uncultured archaea.</title>
        <authorList>
            <person name="Borrel G."/>
            <person name="Adam P.S."/>
            <person name="McKay L.J."/>
            <person name="Chen L.X."/>
            <person name="Sierra-Garcia I.N."/>
            <person name="Sieber C.M."/>
            <person name="Letourneur Q."/>
            <person name="Ghozlane A."/>
            <person name="Andersen G.L."/>
            <person name="Li W.J."/>
            <person name="Hallam S.J."/>
            <person name="Muyzer G."/>
            <person name="de Oliveira V.M."/>
            <person name="Inskeep W.P."/>
            <person name="Banfield J.F."/>
            <person name="Gribaldo S."/>
        </authorList>
    </citation>
    <scope>NUCLEOTIDE SEQUENCE [LARGE SCALE GENOMIC DNA]</scope>
    <source>
        <strain evidence="1">NM1b</strain>
    </source>
</reference>
<gene>
    <name evidence="1" type="ORF">EF807_03625</name>
</gene>